<comment type="caution">
    <text evidence="1">The sequence shown here is derived from an EMBL/GenBank/DDBJ whole genome shotgun (WGS) entry which is preliminary data.</text>
</comment>
<accession>A0ABP8XEY8</accession>
<name>A0ABP8XEY8_9ACTN</name>
<dbReference type="RefSeq" id="WP_345521518.1">
    <property type="nucleotide sequence ID" value="NZ_BAABKM010000002.1"/>
</dbReference>
<dbReference type="EMBL" id="BAABKM010000002">
    <property type="protein sequence ID" value="GAA4705521.1"/>
    <property type="molecule type" value="Genomic_DNA"/>
</dbReference>
<protein>
    <recommendedName>
        <fullName evidence="3">DUF1684 domain-containing protein</fullName>
    </recommendedName>
</protein>
<organism evidence="1 2">
    <name type="scientific">Nocardioides conyzicola</name>
    <dbReference type="NCBI Taxonomy" id="1651781"/>
    <lineage>
        <taxon>Bacteria</taxon>
        <taxon>Bacillati</taxon>
        <taxon>Actinomycetota</taxon>
        <taxon>Actinomycetes</taxon>
        <taxon>Propionibacteriales</taxon>
        <taxon>Nocardioidaceae</taxon>
        <taxon>Nocardioides</taxon>
    </lineage>
</organism>
<proteinExistence type="predicted"/>
<dbReference type="Proteomes" id="UP001499974">
    <property type="component" value="Unassembled WGS sequence"/>
</dbReference>
<reference evidence="2" key="1">
    <citation type="journal article" date="2019" name="Int. J. Syst. Evol. Microbiol.">
        <title>The Global Catalogue of Microorganisms (GCM) 10K type strain sequencing project: providing services to taxonomists for standard genome sequencing and annotation.</title>
        <authorList>
            <consortium name="The Broad Institute Genomics Platform"/>
            <consortium name="The Broad Institute Genome Sequencing Center for Infectious Disease"/>
            <person name="Wu L."/>
            <person name="Ma J."/>
        </authorList>
    </citation>
    <scope>NUCLEOTIDE SEQUENCE [LARGE SCALE GENOMIC DNA]</scope>
    <source>
        <strain evidence="2">JCM 18531</strain>
    </source>
</reference>
<dbReference type="Pfam" id="PF07920">
    <property type="entry name" value="DUF1684"/>
    <property type="match status" value="1"/>
</dbReference>
<dbReference type="PANTHER" id="PTHR41913:SF1">
    <property type="entry name" value="DUF1684 DOMAIN-CONTAINING PROTEIN"/>
    <property type="match status" value="1"/>
</dbReference>
<dbReference type="PANTHER" id="PTHR41913">
    <property type="entry name" value="DUF1684 DOMAIN-CONTAINING PROTEIN"/>
    <property type="match status" value="1"/>
</dbReference>
<keyword evidence="2" id="KW-1185">Reference proteome</keyword>
<evidence type="ECO:0000313" key="1">
    <source>
        <dbReference type="EMBL" id="GAA4705521.1"/>
    </source>
</evidence>
<evidence type="ECO:0000313" key="2">
    <source>
        <dbReference type="Proteomes" id="UP001499974"/>
    </source>
</evidence>
<dbReference type="InterPro" id="IPR012467">
    <property type="entry name" value="DUF1684"/>
</dbReference>
<evidence type="ECO:0008006" key="3">
    <source>
        <dbReference type="Google" id="ProtNLM"/>
    </source>
</evidence>
<gene>
    <name evidence="1" type="ORF">GCM10023349_24170</name>
</gene>
<sequence length="202" mass="22439">MAKSVTSALTLVDWRTRVASLYAAVRAESDPAEGHRLWRETRAELFATHPQSPTSGWDDPRQEIAYWPYDPALRFELPVLAAEPDERDVDGGDDGSVTMQRIGRVELPDPVAGSLDVWWLHQYGGGIFVPLRDGTAGHGSYGAGRYLLDTAKGSWFGGDDEHLVLDLNFAYHPSCRYDDRWRCPLAPAGNTIEARVEAGERL</sequence>